<comment type="caution">
    <text evidence="2">The sequence shown here is derived from an EMBL/GenBank/DDBJ whole genome shotgun (WGS) entry which is preliminary data.</text>
</comment>
<dbReference type="Proteomes" id="UP000712281">
    <property type="component" value="Unassembled WGS sequence"/>
</dbReference>
<accession>A0A8S9LH09</accession>
<evidence type="ECO:0000313" key="3">
    <source>
        <dbReference type="Proteomes" id="UP000712281"/>
    </source>
</evidence>
<feature type="compositionally biased region" description="Basic and acidic residues" evidence="1">
    <location>
        <begin position="213"/>
        <end position="222"/>
    </location>
</feature>
<feature type="region of interest" description="Disordered" evidence="1">
    <location>
        <begin position="135"/>
        <end position="263"/>
    </location>
</feature>
<dbReference type="AlphaFoldDB" id="A0A8S9LH09"/>
<protein>
    <submittedName>
        <fullName evidence="2">Uncharacterized protein</fullName>
    </submittedName>
</protein>
<gene>
    <name evidence="2" type="ORF">F2Q68_00043596</name>
</gene>
<evidence type="ECO:0000256" key="1">
    <source>
        <dbReference type="SAM" id="MobiDB-lite"/>
    </source>
</evidence>
<evidence type="ECO:0000313" key="2">
    <source>
        <dbReference type="EMBL" id="KAF2606325.1"/>
    </source>
</evidence>
<dbReference type="EMBL" id="QGKW02000276">
    <property type="protein sequence ID" value="KAF2606325.1"/>
    <property type="molecule type" value="Genomic_DNA"/>
</dbReference>
<feature type="compositionally biased region" description="Low complexity" evidence="1">
    <location>
        <begin position="175"/>
        <end position="202"/>
    </location>
</feature>
<proteinExistence type="predicted"/>
<organism evidence="2 3">
    <name type="scientific">Brassica cretica</name>
    <name type="common">Mustard</name>
    <dbReference type="NCBI Taxonomy" id="69181"/>
    <lineage>
        <taxon>Eukaryota</taxon>
        <taxon>Viridiplantae</taxon>
        <taxon>Streptophyta</taxon>
        <taxon>Embryophyta</taxon>
        <taxon>Tracheophyta</taxon>
        <taxon>Spermatophyta</taxon>
        <taxon>Magnoliopsida</taxon>
        <taxon>eudicotyledons</taxon>
        <taxon>Gunneridae</taxon>
        <taxon>Pentapetalae</taxon>
        <taxon>rosids</taxon>
        <taxon>malvids</taxon>
        <taxon>Brassicales</taxon>
        <taxon>Brassicaceae</taxon>
        <taxon>Brassiceae</taxon>
        <taxon>Brassica</taxon>
    </lineage>
</organism>
<feature type="compositionally biased region" description="Basic and acidic residues" evidence="1">
    <location>
        <begin position="157"/>
        <end position="169"/>
    </location>
</feature>
<name>A0A8S9LH09_BRACR</name>
<sequence length="263" mass="29076">MCPLLEEKTELLAERDAALDKLVRERQRLKDSRSLEVTREREKVEAAMIEKANRSFTRVRDHFARLDALGKAKNLYGQASGTKKCLEMIRDSRTEIPQDMIEMFRRTFDPYGSNVNLISPETASQLITSRDVTEEMPEEPLGDVTSAPTEQVVVPEEGVRRESRKKEGIEEIPEEGTPVAEEGVEMAGVEDPVVVSDSSSGEQDGEGDDDAGEISRSRPSEEEKTDDVVEGDAVSSPPGADLLTSTRPEETVAPIAEDPTERS</sequence>
<feature type="compositionally biased region" description="Acidic residues" evidence="1">
    <location>
        <begin position="203"/>
        <end position="212"/>
    </location>
</feature>
<reference evidence="2" key="1">
    <citation type="submission" date="2019-12" db="EMBL/GenBank/DDBJ databases">
        <title>Genome sequencing and annotation of Brassica cretica.</title>
        <authorList>
            <person name="Studholme D.J."/>
            <person name="Sarris P.F."/>
        </authorList>
    </citation>
    <scope>NUCLEOTIDE SEQUENCE</scope>
    <source>
        <strain evidence="2">PFS-001/15</strain>
        <tissue evidence="2">Leaf</tissue>
    </source>
</reference>